<evidence type="ECO:0000313" key="4">
    <source>
        <dbReference type="EMBL" id="MFC5947388.1"/>
    </source>
</evidence>
<dbReference type="RefSeq" id="WP_379564195.1">
    <property type="nucleotide sequence ID" value="NZ_JBHSQK010000007.1"/>
</dbReference>
<dbReference type="Gene3D" id="3.40.50.12780">
    <property type="entry name" value="N-terminal domain of ligase-like"/>
    <property type="match status" value="1"/>
</dbReference>
<dbReference type="Pfam" id="PF00501">
    <property type="entry name" value="AMP-binding"/>
    <property type="match status" value="1"/>
</dbReference>
<dbReference type="InterPro" id="IPR042099">
    <property type="entry name" value="ANL_N_sf"/>
</dbReference>
<feature type="domain" description="AMP-binding enzyme C-terminal" evidence="3">
    <location>
        <begin position="423"/>
        <end position="498"/>
    </location>
</feature>
<feature type="domain" description="AMP-dependent synthetase/ligase" evidence="2">
    <location>
        <begin position="16"/>
        <end position="373"/>
    </location>
</feature>
<dbReference type="InterPro" id="IPR020845">
    <property type="entry name" value="AMP-binding_CS"/>
</dbReference>
<dbReference type="InterPro" id="IPR000873">
    <property type="entry name" value="AMP-dep_synth/lig_dom"/>
</dbReference>
<feature type="region of interest" description="Disordered" evidence="1">
    <location>
        <begin position="273"/>
        <end position="292"/>
    </location>
</feature>
<sequence length="526" mass="56794">MPALPSPALRTVGFAFDRVLDRSPDALAHVDATGRYTFAEAHARALRIAGGLRALGVGRGDAVALLLDNTLDLVHTWLGLSLTGAVEVPVNTAYKGRFLAHVLDDSAAETLVVEEAYLPRLAAVAGELTRLRTVVVRGTGTLPGFRTVPFDELLTATPVAPEPVTGRDLVAIMYTSGTTGASKGVLTSHAHAYTYASREDFLPPGPEDRVLVTLPLFHLAGQWAGVYGALIHGCRCVVEPGFSVSRFWDTVRAHGITLTGMLGTIAQLLAQAPPRPDDHDNPLRQAGMSPLPGDVDAFRRRFGVEATTAYGMSEIGCVILGPPDRIRPGQAGFARAGYDLRVVDEQGRDVPPGQVGELVVRPEVPETVMLGYHGLPEKTAEMWRDGWLHTGDAFTVDEEGRYYFRDRLKDALRKGGENVSSMEVERVLDEFPAVAESAVVAVPSELAEDEIKAVVVLREGHAFDPAELIAFCVERMPYFMVPRYVEVADALPRTPTQKVQKAVLRDRGADGAWDRAAAGIVVGRRS</sequence>
<keyword evidence="5" id="KW-1185">Reference proteome</keyword>
<comment type="caution">
    <text evidence="4">The sequence shown here is derived from an EMBL/GenBank/DDBJ whole genome shotgun (WGS) entry which is preliminary data.</text>
</comment>
<evidence type="ECO:0000313" key="5">
    <source>
        <dbReference type="Proteomes" id="UP001596119"/>
    </source>
</evidence>
<dbReference type="InterPro" id="IPR045851">
    <property type="entry name" value="AMP-bd_C_sf"/>
</dbReference>
<dbReference type="Proteomes" id="UP001596119">
    <property type="component" value="Unassembled WGS sequence"/>
</dbReference>
<dbReference type="PANTHER" id="PTHR43767">
    <property type="entry name" value="LONG-CHAIN-FATTY-ACID--COA LIGASE"/>
    <property type="match status" value="1"/>
</dbReference>
<dbReference type="InterPro" id="IPR025110">
    <property type="entry name" value="AMP-bd_C"/>
</dbReference>
<dbReference type="PROSITE" id="PS00455">
    <property type="entry name" value="AMP_BINDING"/>
    <property type="match status" value="1"/>
</dbReference>
<dbReference type="SUPFAM" id="SSF56801">
    <property type="entry name" value="Acetyl-CoA synthetase-like"/>
    <property type="match status" value="1"/>
</dbReference>
<dbReference type="Gene3D" id="3.30.300.30">
    <property type="match status" value="1"/>
</dbReference>
<accession>A0ABW1I3M1</accession>
<reference evidence="5" key="1">
    <citation type="journal article" date="2019" name="Int. J. Syst. Evol. Microbiol.">
        <title>The Global Catalogue of Microorganisms (GCM) 10K type strain sequencing project: providing services to taxonomists for standard genome sequencing and annotation.</title>
        <authorList>
            <consortium name="The Broad Institute Genomics Platform"/>
            <consortium name="The Broad Institute Genome Sequencing Center for Infectious Disease"/>
            <person name="Wu L."/>
            <person name="Ma J."/>
        </authorList>
    </citation>
    <scope>NUCLEOTIDE SEQUENCE [LARGE SCALE GENOMIC DNA]</scope>
    <source>
        <strain evidence="5">CGMCC 4.7397</strain>
    </source>
</reference>
<evidence type="ECO:0000256" key="1">
    <source>
        <dbReference type="SAM" id="MobiDB-lite"/>
    </source>
</evidence>
<dbReference type="Pfam" id="PF13193">
    <property type="entry name" value="AMP-binding_C"/>
    <property type="match status" value="1"/>
</dbReference>
<gene>
    <name evidence="4" type="ORF">ACFQH9_03730</name>
</gene>
<organism evidence="4 5">
    <name type="scientific">Pseudonocardia lutea</name>
    <dbReference type="NCBI Taxonomy" id="2172015"/>
    <lineage>
        <taxon>Bacteria</taxon>
        <taxon>Bacillati</taxon>
        <taxon>Actinomycetota</taxon>
        <taxon>Actinomycetes</taxon>
        <taxon>Pseudonocardiales</taxon>
        <taxon>Pseudonocardiaceae</taxon>
        <taxon>Pseudonocardia</taxon>
    </lineage>
</organism>
<name>A0ABW1I3M1_9PSEU</name>
<dbReference type="InterPro" id="IPR050237">
    <property type="entry name" value="ATP-dep_AMP-bd_enzyme"/>
</dbReference>
<protein>
    <submittedName>
        <fullName evidence="4">AMP-binding protein</fullName>
    </submittedName>
</protein>
<proteinExistence type="predicted"/>
<evidence type="ECO:0000259" key="2">
    <source>
        <dbReference type="Pfam" id="PF00501"/>
    </source>
</evidence>
<dbReference type="PANTHER" id="PTHR43767:SF1">
    <property type="entry name" value="NONRIBOSOMAL PEPTIDE SYNTHASE PES1 (EUROFUNG)-RELATED"/>
    <property type="match status" value="1"/>
</dbReference>
<dbReference type="EMBL" id="JBHSQK010000007">
    <property type="protein sequence ID" value="MFC5947388.1"/>
    <property type="molecule type" value="Genomic_DNA"/>
</dbReference>
<evidence type="ECO:0000259" key="3">
    <source>
        <dbReference type="Pfam" id="PF13193"/>
    </source>
</evidence>